<dbReference type="PANTHER" id="PTHR12151">
    <property type="entry name" value="ELECTRON TRANSPORT PROTIN SCO1/SENC FAMILY MEMBER"/>
    <property type="match status" value="1"/>
</dbReference>
<evidence type="ECO:0000256" key="4">
    <source>
        <dbReference type="ARBA" id="ARBA00022792"/>
    </source>
</evidence>
<evidence type="ECO:0000313" key="14">
    <source>
        <dbReference type="EMBL" id="UJO25042.1"/>
    </source>
</evidence>
<feature type="domain" description="Thioredoxin" evidence="13">
    <location>
        <begin position="128"/>
        <end position="292"/>
    </location>
</feature>
<feature type="binding site" evidence="9">
    <location>
        <position position="257"/>
    </location>
    <ligand>
        <name>Cu cation</name>
        <dbReference type="ChEBI" id="CHEBI:23378"/>
    </ligand>
</feature>
<dbReference type="PIRSF" id="PIRSF037736">
    <property type="entry name" value="SCO1"/>
    <property type="match status" value="1"/>
</dbReference>
<keyword evidence="15" id="KW-1185">Reference proteome</keyword>
<dbReference type="GO" id="GO:0045454">
    <property type="term" value="P:cell redox homeostasis"/>
    <property type="evidence" value="ECO:0007669"/>
    <property type="project" value="UniProtKB-ARBA"/>
</dbReference>
<keyword evidence="5 9" id="KW-0186">Copper</keyword>
<evidence type="ECO:0000256" key="12">
    <source>
        <dbReference type="SAM" id="Phobius"/>
    </source>
</evidence>
<accession>A0A9Q8PMD7</accession>
<evidence type="ECO:0000256" key="10">
    <source>
        <dbReference type="PIRSR" id="PIRSR603782-2"/>
    </source>
</evidence>
<evidence type="ECO:0000313" key="15">
    <source>
        <dbReference type="Proteomes" id="UP000756132"/>
    </source>
</evidence>
<evidence type="ECO:0000256" key="7">
    <source>
        <dbReference type="ARBA" id="ARBA00023136"/>
    </source>
</evidence>
<comment type="subcellular location">
    <subcellularLocation>
        <location evidence="1 8">Mitochondrion inner membrane</location>
    </subcellularLocation>
</comment>
<dbReference type="OrthoDB" id="270009at2759"/>
<keyword evidence="4 8" id="KW-0999">Mitochondrion inner membrane</keyword>
<keyword evidence="12" id="KW-0812">Transmembrane</keyword>
<evidence type="ECO:0000256" key="2">
    <source>
        <dbReference type="ARBA" id="ARBA00010996"/>
    </source>
</evidence>
<feature type="compositionally biased region" description="Low complexity" evidence="11">
    <location>
        <begin position="54"/>
        <end position="66"/>
    </location>
</feature>
<dbReference type="AlphaFoldDB" id="A0A9Q8PMD7"/>
<keyword evidence="6 8" id="KW-0496">Mitochondrion</keyword>
<protein>
    <recommendedName>
        <fullName evidence="13">Thioredoxin domain-containing protein</fullName>
    </recommendedName>
</protein>
<evidence type="ECO:0000256" key="6">
    <source>
        <dbReference type="ARBA" id="ARBA00023128"/>
    </source>
</evidence>
<keyword evidence="12" id="KW-1133">Transmembrane helix</keyword>
<dbReference type="InterPro" id="IPR003782">
    <property type="entry name" value="SCO1/SenC"/>
</dbReference>
<dbReference type="InterPro" id="IPR017276">
    <property type="entry name" value="Synth_of_cyt-c-oxidase_Sco1/2"/>
</dbReference>
<dbReference type="GO" id="GO:0016531">
    <property type="term" value="F:copper chaperone activity"/>
    <property type="evidence" value="ECO:0007669"/>
    <property type="project" value="InterPro"/>
</dbReference>
<evidence type="ECO:0000256" key="9">
    <source>
        <dbReference type="PIRSR" id="PIRSR037736-1"/>
    </source>
</evidence>
<dbReference type="Proteomes" id="UP000756132">
    <property type="component" value="Chromosome 13"/>
</dbReference>
<name>A0A9Q8PMD7_PASFU</name>
<evidence type="ECO:0000256" key="3">
    <source>
        <dbReference type="ARBA" id="ARBA00022723"/>
    </source>
</evidence>
<dbReference type="GO" id="GO:0005507">
    <property type="term" value="F:copper ion binding"/>
    <property type="evidence" value="ECO:0007669"/>
    <property type="project" value="InterPro"/>
</dbReference>
<dbReference type="Pfam" id="PF02630">
    <property type="entry name" value="SCO1-SenC"/>
    <property type="match status" value="1"/>
</dbReference>
<reference evidence="14" key="2">
    <citation type="journal article" date="2022" name="Microb. Genom.">
        <title>A chromosome-scale genome assembly of the tomato pathogen Cladosporium fulvum reveals a compartmentalized genome architecture and the presence of a dispensable chromosome.</title>
        <authorList>
            <person name="Zaccaron A.Z."/>
            <person name="Chen L.H."/>
            <person name="Samaras A."/>
            <person name="Stergiopoulos I."/>
        </authorList>
    </citation>
    <scope>NUCLEOTIDE SEQUENCE</scope>
    <source>
        <strain evidence="14">Race5_Kim</strain>
    </source>
</reference>
<dbReference type="PANTHER" id="PTHR12151:SF5">
    <property type="entry name" value="AT19154P"/>
    <property type="match status" value="1"/>
</dbReference>
<feature type="binding site" evidence="9">
    <location>
        <position position="166"/>
    </location>
    <ligand>
        <name>Cu cation</name>
        <dbReference type="ChEBI" id="CHEBI:23378"/>
    </ligand>
</feature>
<gene>
    <name evidence="14" type="ORF">CLAFUR5_14077</name>
</gene>
<feature type="region of interest" description="Disordered" evidence="11">
    <location>
        <begin position="33"/>
        <end position="69"/>
    </location>
</feature>
<dbReference type="SUPFAM" id="SSF52833">
    <property type="entry name" value="Thioredoxin-like"/>
    <property type="match status" value="1"/>
</dbReference>
<feature type="binding site" evidence="9">
    <location>
        <position position="170"/>
    </location>
    <ligand>
        <name>Cu cation</name>
        <dbReference type="ChEBI" id="CHEBI:23378"/>
    </ligand>
</feature>
<dbReference type="RefSeq" id="XP_047769408.1">
    <property type="nucleotide sequence ID" value="XM_047913225.1"/>
</dbReference>
<evidence type="ECO:0000256" key="11">
    <source>
        <dbReference type="SAM" id="MobiDB-lite"/>
    </source>
</evidence>
<keyword evidence="7 12" id="KW-0472">Membrane</keyword>
<dbReference type="PROSITE" id="PS51352">
    <property type="entry name" value="THIOREDOXIN_2"/>
    <property type="match status" value="1"/>
</dbReference>
<evidence type="ECO:0000256" key="1">
    <source>
        <dbReference type="ARBA" id="ARBA00004273"/>
    </source>
</evidence>
<feature type="transmembrane region" description="Helical" evidence="12">
    <location>
        <begin position="87"/>
        <end position="108"/>
    </location>
</feature>
<dbReference type="GO" id="GO:0033617">
    <property type="term" value="P:mitochondrial respiratory chain complex IV assembly"/>
    <property type="evidence" value="ECO:0007669"/>
    <property type="project" value="TreeGrafter"/>
</dbReference>
<sequence length="301" mass="33763">MASPVFGSLRAPQPSICRQCAISTTRRTITSIASQTTKHEIRSRPSNTLTPRLPQASSQSRHFSSSPHRRAYKTVEEAKTKYRLGPFSWQAGLLFVLAGAGLTLYFRYEKARMSRARIAEANKGIGKPLVGGPFHLTDCTTTPPGEFTEQNLKGKYSLIYFGFTHCPDICPEELDKMAGMIDQVKEKNGDVLKPVFISCDPARDTPEVVRVYLKEFHEDIVGLTGTWQEVKDVCKVYRVYFSTPPDVKPGQDYLVDHSIYFYLMDPEGDFVEAIGRNFTVDAAAKVINDHIADWKGKIDKS</sequence>
<keyword evidence="10" id="KW-1015">Disulfide bond</keyword>
<comment type="similarity">
    <text evidence="2 8">Belongs to the SCO1/2 family.</text>
</comment>
<dbReference type="GO" id="GO:0005743">
    <property type="term" value="C:mitochondrial inner membrane"/>
    <property type="evidence" value="ECO:0007669"/>
    <property type="project" value="UniProtKB-SubCell"/>
</dbReference>
<keyword evidence="3 9" id="KW-0479">Metal-binding</keyword>
<reference evidence="14" key="1">
    <citation type="submission" date="2021-12" db="EMBL/GenBank/DDBJ databases">
        <authorList>
            <person name="Zaccaron A."/>
            <person name="Stergiopoulos I."/>
        </authorList>
    </citation>
    <scope>NUCLEOTIDE SEQUENCE</scope>
    <source>
        <strain evidence="14">Race5_Kim</strain>
    </source>
</reference>
<dbReference type="EMBL" id="CP090175">
    <property type="protein sequence ID" value="UJO25042.1"/>
    <property type="molecule type" value="Genomic_DNA"/>
</dbReference>
<dbReference type="FunFam" id="3.40.30.10:FF:000013">
    <property type="entry name" value="Blast:Protein SCO1 homolog, mitochondrial"/>
    <property type="match status" value="1"/>
</dbReference>
<dbReference type="GO" id="GO:0006878">
    <property type="term" value="P:intracellular copper ion homeostasis"/>
    <property type="evidence" value="ECO:0007669"/>
    <property type="project" value="UniProtKB-UniRule"/>
</dbReference>
<feature type="disulfide bond" description="Redox-active" evidence="10">
    <location>
        <begin position="166"/>
        <end position="170"/>
    </location>
</feature>
<organism evidence="14 15">
    <name type="scientific">Passalora fulva</name>
    <name type="common">Tomato leaf mold</name>
    <name type="synonym">Cladosporium fulvum</name>
    <dbReference type="NCBI Taxonomy" id="5499"/>
    <lineage>
        <taxon>Eukaryota</taxon>
        <taxon>Fungi</taxon>
        <taxon>Dikarya</taxon>
        <taxon>Ascomycota</taxon>
        <taxon>Pezizomycotina</taxon>
        <taxon>Dothideomycetes</taxon>
        <taxon>Dothideomycetidae</taxon>
        <taxon>Mycosphaerellales</taxon>
        <taxon>Mycosphaerellaceae</taxon>
        <taxon>Fulvia</taxon>
    </lineage>
</organism>
<dbReference type="Gene3D" id="3.40.30.10">
    <property type="entry name" value="Glutaredoxin"/>
    <property type="match status" value="1"/>
</dbReference>
<evidence type="ECO:0000256" key="8">
    <source>
        <dbReference type="PIRNR" id="PIRNR037736"/>
    </source>
</evidence>
<dbReference type="GeneID" id="71993955"/>
<dbReference type="CDD" id="cd02968">
    <property type="entry name" value="SCO"/>
    <property type="match status" value="1"/>
</dbReference>
<dbReference type="InterPro" id="IPR036249">
    <property type="entry name" value="Thioredoxin-like_sf"/>
</dbReference>
<dbReference type="InterPro" id="IPR013766">
    <property type="entry name" value="Thioredoxin_domain"/>
</dbReference>
<evidence type="ECO:0000256" key="5">
    <source>
        <dbReference type="ARBA" id="ARBA00023008"/>
    </source>
</evidence>
<proteinExistence type="inferred from homology"/>
<dbReference type="KEGG" id="ffu:CLAFUR5_14077"/>
<evidence type="ECO:0000259" key="13">
    <source>
        <dbReference type="PROSITE" id="PS51352"/>
    </source>
</evidence>